<gene>
    <name evidence="3" type="ORF">Poli38472_007204</name>
</gene>
<keyword evidence="4" id="KW-1185">Reference proteome</keyword>
<dbReference type="Gene3D" id="3.40.50.1820">
    <property type="entry name" value="alpha/beta hydrolase"/>
    <property type="match status" value="2"/>
</dbReference>
<evidence type="ECO:0000256" key="1">
    <source>
        <dbReference type="ARBA" id="ARBA00010884"/>
    </source>
</evidence>
<proteinExistence type="inferred from homology"/>
<evidence type="ECO:0000313" key="3">
    <source>
        <dbReference type="EMBL" id="TMW59059.1"/>
    </source>
</evidence>
<evidence type="ECO:0000313" key="4">
    <source>
        <dbReference type="Proteomes" id="UP000794436"/>
    </source>
</evidence>
<dbReference type="OrthoDB" id="247542at2759"/>
<dbReference type="PANTHER" id="PTHR10794">
    <property type="entry name" value="ABHYDROLASE DOMAIN-CONTAINING PROTEIN"/>
    <property type="match status" value="1"/>
</dbReference>
<dbReference type="Proteomes" id="UP000794436">
    <property type="component" value="Unassembled WGS sequence"/>
</dbReference>
<feature type="domain" description="AB hydrolase-1" evidence="2">
    <location>
        <begin position="149"/>
        <end position="400"/>
    </location>
</feature>
<dbReference type="GO" id="GO:0034338">
    <property type="term" value="F:short-chain carboxylesterase activity"/>
    <property type="evidence" value="ECO:0007669"/>
    <property type="project" value="TreeGrafter"/>
</dbReference>
<sequence>MKSVTTLLLDALRAFYRVHGSRLRLAVLLLLLHRAWRPLVVRWALRLHYRLTAQTPELQYQPTIENQTLLARCASIIKHKYYAPWYLFNGHLQTLYLAQAEAWVDPIVKYERQTLDMPDGGILSLDWALPPRPDCTVPRVSDLDPTRRTMLILPGLTGGSHEYYVRCLVHRMVREHGWQAVVLNARGCGDTPIKTPRLFSIAATDDLRFVLSHLHTKYAFQSDALVLVGFSMGSNVMVKFLGEEGEHAKSLVTAAVSVGNPYDIEESSRHIASTALYRNTYYTVLTTNLLKLFFHRSNAHQVFKGDSVIDLKALRNAKSVAEFDERLTCITFKYRDVQHYYSDASSNQYIGRVRVPLLCLSAKDDPICVAQTIPYAAAATNPHVILCVTKSGGHLGFFEGETDESATSASTSSSDVRVWSVDAIAEFAESVRVHQPSHNTSTTPPLHLFNGHLQTLQLTRDEARRDPVVKYERQTLDMPDGGILSLDWALPPRPNRSIPRVSELDCTRRTMLVIPGLTGGSGDFYVRCQVHHMVKELGWQVVVMNARGCADTPVKTPQFYCAAYTDDLRFVIQYLETTYRFHADGDAFVAVGFSMGGNILVKYLGEETRQPTAPHRLLTAAVSVGNPWNLAECSRKVTSTLFRRLTYNKALGHNSKRLFFDLSNAHEIFQDHPELDHDAARAADSIGDYDSHVTCRLFGYADPQAYYHDASSAHYLVDVRLPLLCLNATDDPISTKSAIPTDEAMQNPQVILVTTERGGHLAFYEETPDHKPRVWSVRAVAEYAQTHRHKE</sequence>
<dbReference type="InterPro" id="IPR050960">
    <property type="entry name" value="AB_hydrolase_4_sf"/>
</dbReference>
<dbReference type="InterPro" id="IPR029058">
    <property type="entry name" value="AB_hydrolase_fold"/>
</dbReference>
<dbReference type="InterPro" id="IPR000073">
    <property type="entry name" value="AB_hydrolase_1"/>
</dbReference>
<dbReference type="Pfam" id="PF00561">
    <property type="entry name" value="Abhydrolase_1"/>
    <property type="match status" value="2"/>
</dbReference>
<protein>
    <recommendedName>
        <fullName evidence="2">AB hydrolase-1 domain-containing protein</fullName>
    </recommendedName>
</protein>
<dbReference type="SUPFAM" id="SSF53474">
    <property type="entry name" value="alpha/beta-Hydrolases"/>
    <property type="match status" value="2"/>
</dbReference>
<comment type="similarity">
    <text evidence="1">Belongs to the AB hydrolase superfamily. AB hydrolase 4 family.</text>
</comment>
<dbReference type="GO" id="GO:0047372">
    <property type="term" value="F:monoacylglycerol lipase activity"/>
    <property type="evidence" value="ECO:0007669"/>
    <property type="project" value="TreeGrafter"/>
</dbReference>
<accession>A0A8K1C9Q5</accession>
<reference evidence="3" key="1">
    <citation type="submission" date="2019-03" db="EMBL/GenBank/DDBJ databases">
        <title>Long read genome sequence of the mycoparasitic Pythium oligandrum ATCC 38472 isolated from sugarbeet rhizosphere.</title>
        <authorList>
            <person name="Gaulin E."/>
        </authorList>
    </citation>
    <scope>NUCLEOTIDE SEQUENCE</scope>
    <source>
        <strain evidence="3">ATCC 38472_TT</strain>
    </source>
</reference>
<name>A0A8K1C9Q5_PYTOL</name>
<dbReference type="FunFam" id="3.40.50.1820:FF:000071">
    <property type="entry name" value="Embryogenesis-associated protein EMB8"/>
    <property type="match status" value="2"/>
</dbReference>
<comment type="caution">
    <text evidence="3">The sequence shown here is derived from an EMBL/GenBank/DDBJ whole genome shotgun (WGS) entry which is preliminary data.</text>
</comment>
<dbReference type="PANTHER" id="PTHR10794:SF84">
    <property type="entry name" value="ESTERASE_LIPASE_THIOESTERASE FAMILY PROTEIN"/>
    <property type="match status" value="1"/>
</dbReference>
<dbReference type="AlphaFoldDB" id="A0A8K1C9Q5"/>
<evidence type="ECO:0000259" key="2">
    <source>
        <dbReference type="Pfam" id="PF00561"/>
    </source>
</evidence>
<feature type="domain" description="AB hydrolase-1" evidence="2">
    <location>
        <begin position="510"/>
        <end position="766"/>
    </location>
</feature>
<dbReference type="EMBL" id="SPLM01000110">
    <property type="protein sequence ID" value="TMW59059.1"/>
    <property type="molecule type" value="Genomic_DNA"/>
</dbReference>
<organism evidence="3 4">
    <name type="scientific">Pythium oligandrum</name>
    <name type="common">Mycoparasitic fungus</name>
    <dbReference type="NCBI Taxonomy" id="41045"/>
    <lineage>
        <taxon>Eukaryota</taxon>
        <taxon>Sar</taxon>
        <taxon>Stramenopiles</taxon>
        <taxon>Oomycota</taxon>
        <taxon>Peronosporomycetes</taxon>
        <taxon>Pythiales</taxon>
        <taxon>Pythiaceae</taxon>
        <taxon>Pythium</taxon>
    </lineage>
</organism>